<proteinExistence type="predicted"/>
<dbReference type="RefSeq" id="WP_015974059.1">
    <property type="nucleotide sequence ID" value="NZ_JGWH01000173.1"/>
</dbReference>
<name>A0ABR4R9M0_BORBO</name>
<organism evidence="1 2">
    <name type="scientific">Bordetella bronchiseptica 00-P-2796</name>
    <dbReference type="NCBI Taxonomy" id="1331199"/>
    <lineage>
        <taxon>Bacteria</taxon>
        <taxon>Pseudomonadati</taxon>
        <taxon>Pseudomonadota</taxon>
        <taxon>Betaproteobacteria</taxon>
        <taxon>Burkholderiales</taxon>
        <taxon>Alcaligenaceae</taxon>
        <taxon>Bordetella</taxon>
    </lineage>
</organism>
<reference evidence="1 2" key="1">
    <citation type="submission" date="2014-03" db="EMBL/GenBank/DDBJ databases">
        <title>Genome sequence of Bordetella bronchiseptica.</title>
        <authorList>
            <person name="Harvill E."/>
            <person name="Goodfield L.L."/>
            <person name="Ivanov Y.V."/>
            <person name="Meyer J.A."/>
            <person name="Muse S.J."/>
            <person name="Jacobs N."/>
            <person name="Bendor L."/>
            <person name="Smallridge W.E."/>
            <person name="Brinkac L.M."/>
            <person name="Sanka R."/>
            <person name="Kim M."/>
            <person name="Losada L."/>
        </authorList>
    </citation>
    <scope>NUCLEOTIDE SEQUENCE [LARGE SCALE GENOMIC DNA]</scope>
    <source>
        <strain evidence="1 2">00-P-2796</strain>
    </source>
</reference>
<accession>A0ABR4R9M0</accession>
<evidence type="ECO:0000313" key="1">
    <source>
        <dbReference type="EMBL" id="KCV31091.1"/>
    </source>
</evidence>
<sequence>MSTHAQLSPSSAHRWLHCPGSVALEAECPDDSSDFADEGTAAHELAAMSLTNGQDASAFLGRIIEVNGKGWEVTAEMAEHVQKYIDYVRALGGELMVEQRLSVEAVTGEAGAKGTSDAVVLLPDELIVADLKYGRGVKVDAERNEQLAIYARAALDEFEFLGDFKRVRLVIVQPRLDHISEWDMPIASQGEGASLDSFVANSKPAAERALQFIGKPAAEVKPDDLAPGEKQCRFCKAKATCPALRDHVLSTVADDFVDVSKPVAPQIEHAAERTVDNAILGNLLGAVDLVESWCKAIRAKAEAELLAGHPVPGFKLVEGRRGARRWTNDAEVEAALKAMRLKVEQMYDLSLISPTTAEKLHKAGDIGPRQWPKLQGFITQSDGKPSVAPESDKRPALVIQAAADDFADVSGETVEDLV</sequence>
<keyword evidence="2" id="KW-1185">Reference proteome</keyword>
<evidence type="ECO:0000313" key="2">
    <source>
        <dbReference type="Proteomes" id="UP000025756"/>
    </source>
</evidence>
<dbReference type="Proteomes" id="UP000025756">
    <property type="component" value="Unassembled WGS sequence"/>
</dbReference>
<dbReference type="Gene3D" id="3.90.320.10">
    <property type="match status" value="1"/>
</dbReference>
<dbReference type="InterPro" id="IPR011604">
    <property type="entry name" value="PDDEXK-like_dom_sf"/>
</dbReference>
<dbReference type="Pfam" id="PF10926">
    <property type="entry name" value="DUF2800"/>
    <property type="match status" value="1"/>
</dbReference>
<dbReference type="InterPro" id="IPR021229">
    <property type="entry name" value="DUF2800"/>
</dbReference>
<protein>
    <submittedName>
        <fullName evidence="1">PF10926 family protein</fullName>
    </submittedName>
</protein>
<gene>
    <name evidence="1" type="ORF">L490_1448</name>
</gene>
<dbReference type="EMBL" id="JGWH01000173">
    <property type="protein sequence ID" value="KCV31091.1"/>
    <property type="molecule type" value="Genomic_DNA"/>
</dbReference>
<comment type="caution">
    <text evidence="1">The sequence shown here is derived from an EMBL/GenBank/DDBJ whole genome shotgun (WGS) entry which is preliminary data.</text>
</comment>